<evidence type="ECO:0000256" key="5">
    <source>
        <dbReference type="SAM" id="Phobius"/>
    </source>
</evidence>
<accession>A0ABW6V387</accession>
<keyword evidence="8" id="KW-1185">Reference proteome</keyword>
<dbReference type="CDD" id="cd19531">
    <property type="entry name" value="LCL_NRPS-like"/>
    <property type="match status" value="1"/>
</dbReference>
<dbReference type="PROSITE" id="PS00455">
    <property type="entry name" value="AMP_BINDING"/>
    <property type="match status" value="1"/>
</dbReference>
<dbReference type="InterPro" id="IPR000873">
    <property type="entry name" value="AMP-dep_synth/lig_dom"/>
</dbReference>
<evidence type="ECO:0000313" key="8">
    <source>
        <dbReference type="Proteomes" id="UP001602119"/>
    </source>
</evidence>
<dbReference type="InterPro" id="IPR001031">
    <property type="entry name" value="Thioesterase"/>
</dbReference>
<dbReference type="InterPro" id="IPR036259">
    <property type="entry name" value="MFS_trans_sf"/>
</dbReference>
<comment type="cofactor">
    <cofactor evidence="1">
        <name>pantetheine 4'-phosphate</name>
        <dbReference type="ChEBI" id="CHEBI:47942"/>
    </cofactor>
</comment>
<dbReference type="InterPro" id="IPR029058">
    <property type="entry name" value="AB_hydrolase_fold"/>
</dbReference>
<dbReference type="SMART" id="SM00824">
    <property type="entry name" value="PKS_TE"/>
    <property type="match status" value="1"/>
</dbReference>
<dbReference type="InterPro" id="IPR020802">
    <property type="entry name" value="TesA-like"/>
</dbReference>
<dbReference type="InterPro" id="IPR001242">
    <property type="entry name" value="Condensation_dom"/>
</dbReference>
<dbReference type="Pfam" id="PF07690">
    <property type="entry name" value="MFS_1"/>
    <property type="match status" value="1"/>
</dbReference>
<dbReference type="Gene3D" id="2.30.38.10">
    <property type="entry name" value="Luciferase, Domain 3"/>
    <property type="match status" value="1"/>
</dbReference>
<feature type="compositionally biased region" description="Polar residues" evidence="4">
    <location>
        <begin position="1297"/>
        <end position="1308"/>
    </location>
</feature>
<keyword evidence="5" id="KW-0472">Membrane</keyword>
<dbReference type="InterPro" id="IPR020806">
    <property type="entry name" value="PKS_PP-bd"/>
</dbReference>
<reference evidence="7 8" key="1">
    <citation type="submission" date="2024-10" db="EMBL/GenBank/DDBJ databases">
        <title>The Natural Products Discovery Center: Release of the First 8490 Sequenced Strains for Exploring Actinobacteria Biosynthetic Diversity.</title>
        <authorList>
            <person name="Kalkreuter E."/>
            <person name="Kautsar S.A."/>
            <person name="Yang D."/>
            <person name="Bader C.D."/>
            <person name="Teijaro C.N."/>
            <person name="Fluegel L."/>
            <person name="Davis C.M."/>
            <person name="Simpson J.R."/>
            <person name="Lauterbach L."/>
            <person name="Steele A.D."/>
            <person name="Gui C."/>
            <person name="Meng S."/>
            <person name="Li G."/>
            <person name="Viehrig K."/>
            <person name="Ye F."/>
            <person name="Su P."/>
            <person name="Kiefer A.F."/>
            <person name="Nichols A."/>
            <person name="Cepeda A.J."/>
            <person name="Yan W."/>
            <person name="Fan B."/>
            <person name="Jiang Y."/>
            <person name="Adhikari A."/>
            <person name="Zheng C.-J."/>
            <person name="Schuster L."/>
            <person name="Cowan T.M."/>
            <person name="Smanski M.J."/>
            <person name="Chevrette M.G."/>
            <person name="De Carvalho L.P.S."/>
            <person name="Shen B."/>
        </authorList>
    </citation>
    <scope>NUCLEOTIDE SEQUENCE [LARGE SCALE GENOMIC DNA]</scope>
    <source>
        <strain evidence="7 8">NPDC001281</strain>
    </source>
</reference>
<evidence type="ECO:0000256" key="1">
    <source>
        <dbReference type="ARBA" id="ARBA00001957"/>
    </source>
</evidence>
<feature type="transmembrane region" description="Helical" evidence="5">
    <location>
        <begin position="1696"/>
        <end position="1713"/>
    </location>
</feature>
<dbReference type="PANTHER" id="PTHR45527">
    <property type="entry name" value="NONRIBOSOMAL PEPTIDE SYNTHETASE"/>
    <property type="match status" value="1"/>
</dbReference>
<feature type="region of interest" description="Disordered" evidence="4">
    <location>
        <begin position="1297"/>
        <end position="1326"/>
    </location>
</feature>
<dbReference type="RefSeq" id="WP_387341886.1">
    <property type="nucleotide sequence ID" value="NZ_JBIAXI010000006.1"/>
</dbReference>
<dbReference type="InterPro" id="IPR010071">
    <property type="entry name" value="AA_adenyl_dom"/>
</dbReference>
<dbReference type="Gene3D" id="3.30.300.30">
    <property type="match status" value="1"/>
</dbReference>
<dbReference type="Proteomes" id="UP001602119">
    <property type="component" value="Unassembled WGS sequence"/>
</dbReference>
<feature type="transmembrane region" description="Helical" evidence="5">
    <location>
        <begin position="1575"/>
        <end position="1594"/>
    </location>
</feature>
<keyword evidence="5" id="KW-0812">Transmembrane</keyword>
<name>A0ABW6V387_MICFU</name>
<feature type="transmembrane region" description="Helical" evidence="5">
    <location>
        <begin position="1543"/>
        <end position="1563"/>
    </location>
</feature>
<dbReference type="InterPro" id="IPR011701">
    <property type="entry name" value="MFS"/>
</dbReference>
<keyword evidence="3" id="KW-0597">Phosphoprotein</keyword>
<dbReference type="PANTHER" id="PTHR45527:SF1">
    <property type="entry name" value="FATTY ACID SYNTHASE"/>
    <property type="match status" value="1"/>
</dbReference>
<dbReference type="Pfam" id="PF00550">
    <property type="entry name" value="PP-binding"/>
    <property type="match status" value="1"/>
</dbReference>
<keyword evidence="5" id="KW-1133">Transmembrane helix</keyword>
<dbReference type="Pfam" id="PF00975">
    <property type="entry name" value="Thioesterase"/>
    <property type="match status" value="1"/>
</dbReference>
<protein>
    <submittedName>
        <fullName evidence="7">Amino acid adenylation domain-containing protein</fullName>
    </submittedName>
</protein>
<comment type="caution">
    <text evidence="7">The sequence shown here is derived from an EMBL/GenBank/DDBJ whole genome shotgun (WGS) entry which is preliminary data.</text>
</comment>
<proteinExistence type="predicted"/>
<dbReference type="InterPro" id="IPR045851">
    <property type="entry name" value="AMP-bd_C_sf"/>
</dbReference>
<dbReference type="InterPro" id="IPR009081">
    <property type="entry name" value="PP-bd_ACP"/>
</dbReference>
<dbReference type="SUPFAM" id="SSF56801">
    <property type="entry name" value="Acetyl-CoA synthetase-like"/>
    <property type="match status" value="1"/>
</dbReference>
<keyword evidence="2" id="KW-0596">Phosphopantetheine</keyword>
<dbReference type="EMBL" id="JBIAXI010000006">
    <property type="protein sequence ID" value="MFF4773503.1"/>
    <property type="molecule type" value="Genomic_DNA"/>
</dbReference>
<evidence type="ECO:0000259" key="6">
    <source>
        <dbReference type="PROSITE" id="PS50075"/>
    </source>
</evidence>
<dbReference type="Gene3D" id="3.30.559.10">
    <property type="entry name" value="Chloramphenicol acetyltransferase-like domain"/>
    <property type="match status" value="1"/>
</dbReference>
<organism evidence="7 8">
    <name type="scientific">Microtetraspora fusca</name>
    <dbReference type="NCBI Taxonomy" id="1997"/>
    <lineage>
        <taxon>Bacteria</taxon>
        <taxon>Bacillati</taxon>
        <taxon>Actinomycetota</taxon>
        <taxon>Actinomycetes</taxon>
        <taxon>Streptosporangiales</taxon>
        <taxon>Streptosporangiaceae</taxon>
        <taxon>Microtetraspora</taxon>
    </lineage>
</organism>
<dbReference type="Gene3D" id="3.40.50.1820">
    <property type="entry name" value="alpha/beta hydrolase"/>
    <property type="match status" value="1"/>
</dbReference>
<feature type="transmembrane region" description="Helical" evidence="5">
    <location>
        <begin position="1629"/>
        <end position="1652"/>
    </location>
</feature>
<dbReference type="Gene3D" id="1.10.1200.10">
    <property type="entry name" value="ACP-like"/>
    <property type="match status" value="1"/>
</dbReference>
<evidence type="ECO:0000256" key="4">
    <source>
        <dbReference type="SAM" id="MobiDB-lite"/>
    </source>
</evidence>
<dbReference type="InterPro" id="IPR023213">
    <property type="entry name" value="CAT-like_dom_sf"/>
</dbReference>
<dbReference type="InterPro" id="IPR006162">
    <property type="entry name" value="Ppantetheine_attach_site"/>
</dbReference>
<dbReference type="Gene3D" id="3.40.50.980">
    <property type="match status" value="2"/>
</dbReference>
<sequence>MTLAISDIPLSLGQERLWFLHELNPGDASYNICVTERLRGPLDPAALEHALGAVVRRHDVLRTRYPAVDGRPVQVVEDSVPALEHVTAPDEERAAELVAELTNRPFDLARGPVIRARLITLGDTGVAAGAEHILVIVLHHIAGDGWSLGVLFRELAAHYAAFLDGTPPAVPDLPIRYADHAIRQRAADDARERDRSLEYWKGRLAGVPVLALPADRPRPRVRSSRGECVTLRLPASLAEGLTRLARAQRVTPFMLLLAAFQTQLSRYSGQTDFCVGSPVAAREDEETEHLIGFFLNTLAIRADLSGDPTFRELLRRTRSTVVEALVHQDTPFDRLVSELGVERDLSRTPVFQTQFSLRNETNDRLNLAGVVAERYDPGFRQAKFDLSLEIVPSGDAFDAFFVYSADLFHRETVERFAANFATLLRSVTADPDTRVSELELLAPAEHTLLEGWSRCPGVPEPPAPTLPEMVAATARRSPTAVAVRYGADELTYAELEERAGGLAGRLRDLGVGPDVLVGIRLEQSLDQAVAILAVLKAGGAYVPLDPEQPGERLRHMLDGVAVLISRTGGVQEGLETPPGFAGPVVDPGETGAGDAGAPPSPDDLAYVIYTSGSTGRPKGVAVQHRQVMNYLADVRDRFGVAEGGSFALLQSLTFDFGMTVFYLALMTGGTLHLLPSRISAPELAARMPEIDVLKMTPSHLGALAADVSARDLLPRRLLILGGEGSSWEWARDLAALGACRVVNHYGPTEATIGVTTYDVEADAEPAGPITPIGRPLGHARAFVLDAHLRPVPVGVPGELCVGGDRLARGYLGRPDLTAEAFVESERHGRIYRTGDLARWLPDGTLEFLGRRDLQVKIRGYRVELGEVDEALRRCRGVGHAVTDTRHGELVAYLVAEDGAAAADLPGVAELRRDLGARLPDYMVPTRYTWLDTLPLKGHGKVDRAALPDPEGDRPDQEVPFEPPADPIEEIIAAAWCEMLGLRRVGVLDDFFDLGGHSLLATRVVARLRRELPPGSHPIALMDLFQRTTVRELAELARSGGGPRGLLYELTPPRAGRVASTLVCVPYGGGSAVVYQPLADALPETWALFSVAVPGHDLGLAEDPRPLEEVAERCVAEIAEKVTGPLVLYGHCGVGGALTVEIARRLEAAGRAVEAIYLGGVFPFARPVKGLLGRWAALTRLERLRSDRADVNWLTALGADLSDLDDEQKAFVVRNMRRDAREAEDYFTRLIDEGTDRLSAPIISVVGEYDPATDYYEERYREWGFLTDTTALVVLDEGGHYFLKYRASELAAAVTSTHARLSESDTPSSTERDAQTKTNTSGQTAGPDPSVRRFLAVALGQMACLIGSTLTEFAIPVWAYLKTGSMSQYAVLQILAVIPGILAAPLAGAIVDRSSRRTVMIAGNAAALTIQTTAALLLWAGQLGTWPLYALLTALSVALTFQRLAFTSAVPQIVPKRYLGHANGVAQTTLGVAQFIAPLAAVGLLSAAGLEGIFVLDVAGHVFTLVVLALVAFPATMAHRRRESVGREIAEGFRLSMGNRSFRAMVIFFALLSLGLSPVFMMYSPLVLSFGTLADAGVIAVVAGAGAVAGGLTMALWGGPAHGRMRAMLLTTALIAASCLVVGLDTSLVLIGVGAFGVSYGLALVNGVYATIIQVKVPQRFHGRVFALNQMVAWSTIPLGVGVIAPLGTRLLGDIGAMYLVFAVYIAAITLGALRTRVLARFDADVPDATPDDLVGLERRSRTA</sequence>
<feature type="transmembrane region" description="Helical" evidence="5">
    <location>
        <begin position="1425"/>
        <end position="1445"/>
    </location>
</feature>
<dbReference type="Gene3D" id="1.20.1250.20">
    <property type="entry name" value="MFS general substrate transporter like domains"/>
    <property type="match status" value="1"/>
</dbReference>
<dbReference type="Pfam" id="PF00501">
    <property type="entry name" value="AMP-binding"/>
    <property type="match status" value="1"/>
</dbReference>
<dbReference type="Gene3D" id="3.30.559.30">
    <property type="entry name" value="Nonribosomal peptide synthetase, condensation domain"/>
    <property type="match status" value="1"/>
</dbReference>
<dbReference type="SUPFAM" id="SSF47336">
    <property type="entry name" value="ACP-like"/>
    <property type="match status" value="1"/>
</dbReference>
<dbReference type="PROSITE" id="PS50075">
    <property type="entry name" value="CARRIER"/>
    <property type="match status" value="1"/>
</dbReference>
<feature type="transmembrane region" description="Helical" evidence="5">
    <location>
        <begin position="1664"/>
        <end position="1684"/>
    </location>
</feature>
<dbReference type="CDD" id="cd06173">
    <property type="entry name" value="MFS_MefA_like"/>
    <property type="match status" value="1"/>
</dbReference>
<dbReference type="SUPFAM" id="SSF52777">
    <property type="entry name" value="CoA-dependent acyltransferases"/>
    <property type="match status" value="2"/>
</dbReference>
<dbReference type="NCBIfam" id="TIGR01733">
    <property type="entry name" value="AA-adenyl-dom"/>
    <property type="match status" value="1"/>
</dbReference>
<dbReference type="SUPFAM" id="SSF53474">
    <property type="entry name" value="alpha/beta-Hydrolases"/>
    <property type="match status" value="1"/>
</dbReference>
<dbReference type="PROSITE" id="PS00012">
    <property type="entry name" value="PHOSPHOPANTETHEINE"/>
    <property type="match status" value="1"/>
</dbReference>
<feature type="transmembrane region" description="Helical" evidence="5">
    <location>
        <begin position="1397"/>
        <end position="1419"/>
    </location>
</feature>
<evidence type="ECO:0000313" key="7">
    <source>
        <dbReference type="EMBL" id="MFF4773503.1"/>
    </source>
</evidence>
<feature type="domain" description="Carrier" evidence="6">
    <location>
        <begin position="962"/>
        <end position="1040"/>
    </location>
</feature>
<feature type="transmembrane region" description="Helical" evidence="5">
    <location>
        <begin position="1457"/>
        <end position="1480"/>
    </location>
</feature>
<evidence type="ECO:0000256" key="3">
    <source>
        <dbReference type="ARBA" id="ARBA00022553"/>
    </source>
</evidence>
<dbReference type="InterPro" id="IPR020845">
    <property type="entry name" value="AMP-binding_CS"/>
</dbReference>
<dbReference type="SUPFAM" id="SSF103473">
    <property type="entry name" value="MFS general substrate transporter"/>
    <property type="match status" value="1"/>
</dbReference>
<feature type="transmembrane region" description="Helical" evidence="5">
    <location>
        <begin position="1492"/>
        <end position="1512"/>
    </location>
</feature>
<feature type="transmembrane region" description="Helical" evidence="5">
    <location>
        <begin position="1369"/>
        <end position="1390"/>
    </location>
</feature>
<dbReference type="SMART" id="SM00823">
    <property type="entry name" value="PKS_PP"/>
    <property type="match status" value="1"/>
</dbReference>
<dbReference type="Pfam" id="PF00668">
    <property type="entry name" value="Condensation"/>
    <property type="match status" value="1"/>
</dbReference>
<feature type="transmembrane region" description="Helical" evidence="5">
    <location>
        <begin position="1606"/>
        <end position="1623"/>
    </location>
</feature>
<dbReference type="CDD" id="cd05930">
    <property type="entry name" value="A_NRPS"/>
    <property type="match status" value="1"/>
</dbReference>
<gene>
    <name evidence="7" type="ORF">ACFY05_11655</name>
</gene>
<dbReference type="InterPro" id="IPR036736">
    <property type="entry name" value="ACP-like_sf"/>
</dbReference>
<evidence type="ECO:0000256" key="2">
    <source>
        <dbReference type="ARBA" id="ARBA00022450"/>
    </source>
</evidence>